<evidence type="ECO:0000256" key="1">
    <source>
        <dbReference type="SAM" id="SignalP"/>
    </source>
</evidence>
<dbReference type="AlphaFoldDB" id="A0A6G7IZQ0"/>
<sequence>MKKSLLNWLLLSLLPMGFFSCSNNDDGTNCPETHVTMTINGESQSFEAMGRGIDLRQNRYELHLNLDRRSNDPSREQGISIILPYKKTGANVIEQFIYHQYIDNVPFDGDFLDGEFQSNVMINTHECFYATFSGKLHDGNQEVTITKGELRYTYEEPFEE</sequence>
<keyword evidence="3" id="KW-1185">Reference proteome</keyword>
<dbReference type="KEGG" id="mut:GVT53_05140"/>
<dbReference type="PROSITE" id="PS51257">
    <property type="entry name" value="PROKAR_LIPOPROTEIN"/>
    <property type="match status" value="1"/>
</dbReference>
<organism evidence="2 3">
    <name type="scientific">Flagellimonas oceani</name>
    <dbReference type="NCBI Taxonomy" id="2698672"/>
    <lineage>
        <taxon>Bacteria</taxon>
        <taxon>Pseudomonadati</taxon>
        <taxon>Bacteroidota</taxon>
        <taxon>Flavobacteriia</taxon>
        <taxon>Flavobacteriales</taxon>
        <taxon>Flavobacteriaceae</taxon>
        <taxon>Flagellimonas</taxon>
    </lineage>
</organism>
<dbReference type="RefSeq" id="WP_166247742.1">
    <property type="nucleotide sequence ID" value="NZ_CP049616.1"/>
</dbReference>
<feature type="signal peptide" evidence="1">
    <location>
        <begin position="1"/>
        <end position="24"/>
    </location>
</feature>
<proteinExistence type="predicted"/>
<gene>
    <name evidence="2" type="ORF">GVT53_05140</name>
</gene>
<protein>
    <recommendedName>
        <fullName evidence="4">Lipoprotein</fullName>
    </recommendedName>
</protein>
<name>A0A6G7IZQ0_9FLAO</name>
<feature type="chain" id="PRO_5026218719" description="Lipoprotein" evidence="1">
    <location>
        <begin position="25"/>
        <end position="160"/>
    </location>
</feature>
<evidence type="ECO:0000313" key="3">
    <source>
        <dbReference type="Proteomes" id="UP000502928"/>
    </source>
</evidence>
<dbReference type="EMBL" id="CP049616">
    <property type="protein sequence ID" value="QII44081.1"/>
    <property type="molecule type" value="Genomic_DNA"/>
</dbReference>
<reference evidence="2 3" key="1">
    <citation type="submission" date="2020-02" db="EMBL/GenBank/DDBJ databases">
        <title>Complete genome of Muricauda sp. 501str8.</title>
        <authorList>
            <person name="Dong B."/>
            <person name="Zhu S."/>
            <person name="Yang J."/>
            <person name="Chen J."/>
        </authorList>
    </citation>
    <scope>NUCLEOTIDE SEQUENCE [LARGE SCALE GENOMIC DNA]</scope>
    <source>
        <strain evidence="2 3">501str8</strain>
    </source>
</reference>
<evidence type="ECO:0000313" key="2">
    <source>
        <dbReference type="EMBL" id="QII44081.1"/>
    </source>
</evidence>
<keyword evidence="1" id="KW-0732">Signal</keyword>
<accession>A0A6G7IZQ0</accession>
<evidence type="ECO:0008006" key="4">
    <source>
        <dbReference type="Google" id="ProtNLM"/>
    </source>
</evidence>
<dbReference type="Proteomes" id="UP000502928">
    <property type="component" value="Chromosome"/>
</dbReference>